<dbReference type="GO" id="GO:0005829">
    <property type="term" value="C:cytosol"/>
    <property type="evidence" value="ECO:0007669"/>
    <property type="project" value="TreeGrafter"/>
</dbReference>
<dbReference type="GO" id="GO:0008270">
    <property type="term" value="F:zinc ion binding"/>
    <property type="evidence" value="ECO:0007669"/>
    <property type="project" value="InterPro"/>
</dbReference>
<protein>
    <submittedName>
        <fullName evidence="4">Ketose-bisphosphate aldolase</fullName>
    </submittedName>
</protein>
<organism evidence="4 5">
    <name type="scientific">Oligosphaera ethanolica</name>
    <dbReference type="NCBI Taxonomy" id="760260"/>
    <lineage>
        <taxon>Bacteria</taxon>
        <taxon>Pseudomonadati</taxon>
        <taxon>Lentisphaerota</taxon>
        <taxon>Oligosphaeria</taxon>
        <taxon>Oligosphaerales</taxon>
        <taxon>Oligosphaeraceae</taxon>
        <taxon>Oligosphaera</taxon>
    </lineage>
</organism>
<comment type="cofactor">
    <cofactor evidence="3">
        <name>Zn(2+)</name>
        <dbReference type="ChEBI" id="CHEBI:29105"/>
    </cofactor>
    <text evidence="3">Binds 2 Zn(2+) ions per subunit. One is catalytic and the other provides a structural contribution.</text>
</comment>
<evidence type="ECO:0000313" key="5">
    <source>
        <dbReference type="Proteomes" id="UP001238163"/>
    </source>
</evidence>
<reference evidence="4" key="1">
    <citation type="submission" date="2023-07" db="EMBL/GenBank/DDBJ databases">
        <title>Genomic Encyclopedia of Type Strains, Phase IV (KMG-IV): sequencing the most valuable type-strain genomes for metagenomic binning, comparative biology and taxonomic classification.</title>
        <authorList>
            <person name="Goeker M."/>
        </authorList>
    </citation>
    <scope>NUCLEOTIDE SEQUENCE</scope>
    <source>
        <strain evidence="4">DSM 24202</strain>
    </source>
</reference>
<dbReference type="SUPFAM" id="SSF51569">
    <property type="entry name" value="Aldolase"/>
    <property type="match status" value="1"/>
</dbReference>
<dbReference type="InterPro" id="IPR050246">
    <property type="entry name" value="Class_II_FBP_aldolase"/>
</dbReference>
<dbReference type="GO" id="GO:0009025">
    <property type="term" value="F:tagatose-bisphosphate aldolase activity"/>
    <property type="evidence" value="ECO:0007669"/>
    <property type="project" value="TreeGrafter"/>
</dbReference>
<dbReference type="RefSeq" id="WP_307259723.1">
    <property type="nucleotide sequence ID" value="NZ_JAUSVL010000001.1"/>
</dbReference>
<evidence type="ECO:0000256" key="3">
    <source>
        <dbReference type="PIRSR" id="PIRSR001359-3"/>
    </source>
</evidence>
<dbReference type="InterPro" id="IPR000771">
    <property type="entry name" value="FBA_II"/>
</dbReference>
<feature type="binding site" evidence="2">
    <location>
        <position position="197"/>
    </location>
    <ligand>
        <name>dihydroxyacetone phosphate</name>
        <dbReference type="ChEBI" id="CHEBI:57642"/>
    </ligand>
</feature>
<feature type="active site" description="Proton donor" evidence="1">
    <location>
        <position position="83"/>
    </location>
</feature>
<keyword evidence="3" id="KW-0862">Zinc</keyword>
<feature type="binding site" evidence="3">
    <location>
        <position position="84"/>
    </location>
    <ligand>
        <name>Zn(2+)</name>
        <dbReference type="ChEBI" id="CHEBI:29105"/>
        <label>1</label>
        <note>catalytic</note>
    </ligand>
</feature>
<feature type="binding site" evidence="3">
    <location>
        <position position="145"/>
    </location>
    <ligand>
        <name>Zn(2+)</name>
        <dbReference type="ChEBI" id="CHEBI:29105"/>
        <label>2</label>
    </ligand>
</feature>
<feature type="binding site" evidence="2">
    <location>
        <begin position="254"/>
        <end position="257"/>
    </location>
    <ligand>
        <name>dihydroxyacetone phosphate</name>
        <dbReference type="ChEBI" id="CHEBI:57642"/>
    </ligand>
</feature>
<feature type="binding site" evidence="3">
    <location>
        <position position="232"/>
    </location>
    <ligand>
        <name>Zn(2+)</name>
        <dbReference type="ChEBI" id="CHEBI:29105"/>
        <label>1</label>
        <note>catalytic</note>
    </ligand>
</feature>
<evidence type="ECO:0000256" key="2">
    <source>
        <dbReference type="PIRSR" id="PIRSR001359-2"/>
    </source>
</evidence>
<dbReference type="EMBL" id="JAUSVL010000001">
    <property type="protein sequence ID" value="MDQ0288402.1"/>
    <property type="molecule type" value="Genomic_DNA"/>
</dbReference>
<dbReference type="GO" id="GO:0005975">
    <property type="term" value="P:carbohydrate metabolic process"/>
    <property type="evidence" value="ECO:0007669"/>
    <property type="project" value="InterPro"/>
</dbReference>
<comment type="caution">
    <text evidence="4">The sequence shown here is derived from an EMBL/GenBank/DDBJ whole genome shotgun (WGS) entry which is preliminary data.</text>
</comment>
<sequence>MSTLRTDAIVKNAWRQGLAVPGFNIPYLPMMAPVVQALRDCDSFGLVMVARLEWIKFSSGSLRAIRDEYEKVKDLGHTRLHLDHVPVIDEDNLRVDYAAVISEAMALGYESVMVDGSRLPLAENIACTAKVAALAKDYGVPVEAELGAVMGHEAGPLPPYEELFASKKGFTDADEARRFVAESGADWLSVAIGNIHGAISAAGKQKEKPRARLDIDHLALLQKATGIPLVLHGGTGIAAEYVQQAIKRGIAKINVATAIRQPYERTLAQGGDTAAAQQAVYDAMLTIIRDELHIEGSAPKLLGTDLGQGE</sequence>
<feature type="binding site" evidence="3">
    <location>
        <position position="196"/>
    </location>
    <ligand>
        <name>Zn(2+)</name>
        <dbReference type="ChEBI" id="CHEBI:29105"/>
        <label>1</label>
        <note>catalytic</note>
    </ligand>
</feature>
<feature type="binding site" evidence="2">
    <location>
        <begin position="233"/>
        <end position="235"/>
    </location>
    <ligand>
        <name>dihydroxyacetone phosphate</name>
        <dbReference type="ChEBI" id="CHEBI:57642"/>
    </ligand>
</feature>
<dbReference type="Pfam" id="PF01116">
    <property type="entry name" value="F_bP_aldolase"/>
    <property type="match status" value="1"/>
</dbReference>
<proteinExistence type="predicted"/>
<dbReference type="PROSITE" id="PS00806">
    <property type="entry name" value="ALDOLASE_CLASS_II_2"/>
    <property type="match status" value="1"/>
</dbReference>
<evidence type="ECO:0000313" key="4">
    <source>
        <dbReference type="EMBL" id="MDQ0288402.1"/>
    </source>
</evidence>
<dbReference type="Proteomes" id="UP001238163">
    <property type="component" value="Unassembled WGS sequence"/>
</dbReference>
<dbReference type="InterPro" id="IPR013785">
    <property type="entry name" value="Aldolase_TIM"/>
</dbReference>
<dbReference type="PANTHER" id="PTHR30304">
    <property type="entry name" value="D-TAGATOSE-1,6-BISPHOSPHATE ALDOLASE"/>
    <property type="match status" value="1"/>
</dbReference>
<keyword evidence="5" id="KW-1185">Reference proteome</keyword>
<feature type="binding site" evidence="3">
    <location>
        <position position="115"/>
    </location>
    <ligand>
        <name>Zn(2+)</name>
        <dbReference type="ChEBI" id="CHEBI:29105"/>
        <label>2</label>
    </ligand>
</feature>
<gene>
    <name evidence="4" type="ORF">J3R75_000509</name>
</gene>
<dbReference type="PIRSF" id="PIRSF001359">
    <property type="entry name" value="F_bP_aldolase_II"/>
    <property type="match status" value="1"/>
</dbReference>
<name>A0AAE4ANI7_9BACT</name>
<dbReference type="PANTHER" id="PTHR30304:SF0">
    <property type="entry name" value="D-TAGATOSE-1,6-BISPHOSPHATE ALDOLASE SUBUNIT GATY-RELATED"/>
    <property type="match status" value="1"/>
</dbReference>
<dbReference type="AlphaFoldDB" id="A0AAE4ANI7"/>
<keyword evidence="3" id="KW-0479">Metal-binding</keyword>
<dbReference type="Gene3D" id="3.20.20.70">
    <property type="entry name" value="Aldolase class I"/>
    <property type="match status" value="1"/>
</dbReference>
<evidence type="ECO:0000256" key="1">
    <source>
        <dbReference type="PIRSR" id="PIRSR001359-1"/>
    </source>
</evidence>
<accession>A0AAE4ANI7</accession>